<dbReference type="PROSITE" id="PS50089">
    <property type="entry name" value="ZF_RING_2"/>
    <property type="match status" value="1"/>
</dbReference>
<evidence type="ECO:0000313" key="6">
    <source>
        <dbReference type="Proteomes" id="UP000256269"/>
    </source>
</evidence>
<evidence type="ECO:0000259" key="4">
    <source>
        <dbReference type="PROSITE" id="PS50089"/>
    </source>
</evidence>
<gene>
    <name evidence="5" type="ORF">BCF44_106387</name>
</gene>
<dbReference type="Pfam" id="PF13639">
    <property type="entry name" value="zf-RING_2"/>
    <property type="match status" value="1"/>
</dbReference>
<evidence type="ECO:0000256" key="3">
    <source>
        <dbReference type="ARBA" id="ARBA00022833"/>
    </source>
</evidence>
<dbReference type="PANTHER" id="PTHR45969">
    <property type="entry name" value="RING ZINC FINGER PROTEIN-RELATED"/>
    <property type="match status" value="1"/>
</dbReference>
<protein>
    <submittedName>
        <fullName evidence="5">RING finger family protein</fullName>
    </submittedName>
</protein>
<dbReference type="InterPro" id="IPR013083">
    <property type="entry name" value="Znf_RING/FYVE/PHD"/>
</dbReference>
<proteinExistence type="predicted"/>
<dbReference type="OrthoDB" id="5621694at2"/>
<evidence type="ECO:0000256" key="1">
    <source>
        <dbReference type="ARBA" id="ARBA00022723"/>
    </source>
</evidence>
<organism evidence="5 6">
    <name type="scientific">Kutzneria buriramensis</name>
    <dbReference type="NCBI Taxonomy" id="1045776"/>
    <lineage>
        <taxon>Bacteria</taxon>
        <taxon>Bacillati</taxon>
        <taxon>Actinomycetota</taxon>
        <taxon>Actinomycetes</taxon>
        <taxon>Pseudonocardiales</taxon>
        <taxon>Pseudonocardiaceae</taxon>
        <taxon>Kutzneria</taxon>
    </lineage>
</organism>
<dbReference type="RefSeq" id="WP_116175849.1">
    <property type="nucleotide sequence ID" value="NZ_CP144375.1"/>
</dbReference>
<keyword evidence="2" id="KW-0863">Zinc-finger</keyword>
<name>A0A3E0HL57_9PSEU</name>
<dbReference type="EMBL" id="QUNO01000006">
    <property type="protein sequence ID" value="REH47222.1"/>
    <property type="molecule type" value="Genomic_DNA"/>
</dbReference>
<keyword evidence="1" id="KW-0479">Metal-binding</keyword>
<dbReference type="AlphaFoldDB" id="A0A3E0HL57"/>
<evidence type="ECO:0000313" key="5">
    <source>
        <dbReference type="EMBL" id="REH47222.1"/>
    </source>
</evidence>
<comment type="caution">
    <text evidence="5">The sequence shown here is derived from an EMBL/GenBank/DDBJ whole genome shotgun (WGS) entry which is preliminary data.</text>
</comment>
<dbReference type="Gene3D" id="3.30.40.10">
    <property type="entry name" value="Zinc/RING finger domain, C3HC4 (zinc finger)"/>
    <property type="match status" value="1"/>
</dbReference>
<dbReference type="PANTHER" id="PTHR45969:SF69">
    <property type="entry name" value="FINGER DOMAIN PROTEIN, PUTATIVE (AFU_ORTHOLOGUE AFUA_3G12190)-RELATED"/>
    <property type="match status" value="1"/>
</dbReference>
<keyword evidence="3" id="KW-0862">Zinc</keyword>
<feature type="domain" description="RING-type" evidence="4">
    <location>
        <begin position="9"/>
        <end position="54"/>
    </location>
</feature>
<dbReference type="GO" id="GO:0016567">
    <property type="term" value="P:protein ubiquitination"/>
    <property type="evidence" value="ECO:0007669"/>
    <property type="project" value="TreeGrafter"/>
</dbReference>
<keyword evidence="6" id="KW-1185">Reference proteome</keyword>
<accession>A0A3E0HL57</accession>
<dbReference type="GO" id="GO:0061630">
    <property type="term" value="F:ubiquitin protein ligase activity"/>
    <property type="evidence" value="ECO:0007669"/>
    <property type="project" value="TreeGrafter"/>
</dbReference>
<dbReference type="SMART" id="SM00184">
    <property type="entry name" value="RING"/>
    <property type="match status" value="1"/>
</dbReference>
<reference evidence="5 6" key="1">
    <citation type="submission" date="2018-08" db="EMBL/GenBank/DDBJ databases">
        <title>Genomic Encyclopedia of Archaeal and Bacterial Type Strains, Phase II (KMG-II): from individual species to whole genera.</title>
        <authorList>
            <person name="Goeker M."/>
        </authorList>
    </citation>
    <scope>NUCLEOTIDE SEQUENCE [LARGE SCALE GENOMIC DNA]</scope>
    <source>
        <strain evidence="5 6">DSM 45791</strain>
    </source>
</reference>
<dbReference type="InterPro" id="IPR001841">
    <property type="entry name" value="Znf_RING"/>
</dbReference>
<dbReference type="Proteomes" id="UP000256269">
    <property type="component" value="Unassembled WGS sequence"/>
</dbReference>
<sequence length="210" mass="22111">MSSTEIPMCAICRDNMESSQFADGTAVTLECSHSFHRICIATWIATNPTCPLCRGAIGATDMANLLPAAAAPMAAAASATATSVTGHPVHELRDDWNYAATSSSSSSSSSSAATWMTAANHAEVWLFPAGQNPNHDWSNSVVQRATLEGTGEVVHGRLYFDAEGGNAGSLPAGRYDVWLPTPRVLIQDAAVEYSGNNIASLSCAHTTYYP</sequence>
<dbReference type="GO" id="GO:0008270">
    <property type="term" value="F:zinc ion binding"/>
    <property type="evidence" value="ECO:0007669"/>
    <property type="project" value="UniProtKB-KW"/>
</dbReference>
<evidence type="ECO:0000256" key="2">
    <source>
        <dbReference type="ARBA" id="ARBA00022771"/>
    </source>
</evidence>
<dbReference type="SUPFAM" id="SSF57850">
    <property type="entry name" value="RING/U-box"/>
    <property type="match status" value="1"/>
</dbReference>